<name>A0A4Q9KD53_9ACTN</name>
<evidence type="ECO:0000256" key="1">
    <source>
        <dbReference type="ARBA" id="ARBA00022448"/>
    </source>
</evidence>
<reference evidence="5 6" key="1">
    <citation type="submission" date="2019-01" db="EMBL/GenBank/DDBJ databases">
        <title>Lactibacter flavus gen. nov., sp. nov., a novel bacterium of the family Propionibacteriaceae isolated from raw milk and dairy products.</title>
        <authorList>
            <person name="Huptas C."/>
            <person name="Wenning M."/>
            <person name="Breitenwieser F."/>
            <person name="Doll E."/>
            <person name="Von Neubeck M."/>
            <person name="Busse H.-J."/>
            <person name="Scherer S."/>
        </authorList>
    </citation>
    <scope>NUCLEOTIDE SEQUENCE [LARGE SCALE GENOMIC DNA]</scope>
    <source>
        <strain evidence="5 6">KCTC 33808</strain>
    </source>
</reference>
<dbReference type="EMBL" id="SDMQ01000008">
    <property type="protein sequence ID" value="TBT84385.1"/>
    <property type="molecule type" value="Genomic_DNA"/>
</dbReference>
<dbReference type="Proteomes" id="UP000292373">
    <property type="component" value="Unassembled WGS sequence"/>
</dbReference>
<dbReference type="InterPro" id="IPR017911">
    <property type="entry name" value="MacB-like_ATP-bd"/>
</dbReference>
<keyword evidence="1" id="KW-0813">Transport</keyword>
<evidence type="ECO:0000259" key="4">
    <source>
        <dbReference type="PROSITE" id="PS50893"/>
    </source>
</evidence>
<dbReference type="Pfam" id="PF00005">
    <property type="entry name" value="ABC_tran"/>
    <property type="match status" value="1"/>
</dbReference>
<keyword evidence="6" id="KW-1185">Reference proteome</keyword>
<evidence type="ECO:0000313" key="5">
    <source>
        <dbReference type="EMBL" id="TBT84385.1"/>
    </source>
</evidence>
<sequence>MGDGRTLLAADDVSLTLAAGSRTAVVGASGSGKSTLLHLVGGLDRPDAGTISVFGEEITELGAKALADFRSGVGFVFQQFHLIPALSLLDNVAAPLIGRAGAARRRARAAEMLEAVGLVDRASALPSQLSGGQQQRVAIARALVVEPKLLLADEPTGNLDSVTAAEILDLIARVHAEFATTVLLATHDPEVAASCDAQVHVSDGRVTGISGGV</sequence>
<comment type="caution">
    <text evidence="5">The sequence shown here is derived from an EMBL/GenBank/DDBJ whole genome shotgun (WGS) entry which is preliminary data.</text>
</comment>
<keyword evidence="2" id="KW-0547">Nucleotide-binding</keyword>
<protein>
    <submittedName>
        <fullName evidence="5">ABC transporter ATP-binding protein</fullName>
    </submittedName>
</protein>
<dbReference type="GO" id="GO:0005886">
    <property type="term" value="C:plasma membrane"/>
    <property type="evidence" value="ECO:0007669"/>
    <property type="project" value="TreeGrafter"/>
</dbReference>
<dbReference type="PANTHER" id="PTHR24220:SF86">
    <property type="entry name" value="ABC TRANSPORTER ABCH.1"/>
    <property type="match status" value="1"/>
</dbReference>
<dbReference type="SMART" id="SM00382">
    <property type="entry name" value="AAA"/>
    <property type="match status" value="1"/>
</dbReference>
<proteinExistence type="predicted"/>
<dbReference type="InterPro" id="IPR003593">
    <property type="entry name" value="AAA+_ATPase"/>
</dbReference>
<dbReference type="GO" id="GO:0016887">
    <property type="term" value="F:ATP hydrolysis activity"/>
    <property type="evidence" value="ECO:0007669"/>
    <property type="project" value="InterPro"/>
</dbReference>
<feature type="domain" description="ABC transporter" evidence="4">
    <location>
        <begin position="1"/>
        <end position="213"/>
    </location>
</feature>
<dbReference type="GO" id="GO:0022857">
    <property type="term" value="F:transmembrane transporter activity"/>
    <property type="evidence" value="ECO:0007669"/>
    <property type="project" value="TreeGrafter"/>
</dbReference>
<dbReference type="InterPro" id="IPR027417">
    <property type="entry name" value="P-loop_NTPase"/>
</dbReference>
<dbReference type="Gene3D" id="3.40.50.300">
    <property type="entry name" value="P-loop containing nucleotide triphosphate hydrolases"/>
    <property type="match status" value="1"/>
</dbReference>
<organism evidence="5 6">
    <name type="scientific">Propioniciclava sinopodophylli</name>
    <dbReference type="NCBI Taxonomy" id="1837344"/>
    <lineage>
        <taxon>Bacteria</taxon>
        <taxon>Bacillati</taxon>
        <taxon>Actinomycetota</taxon>
        <taxon>Actinomycetes</taxon>
        <taxon>Propionibacteriales</taxon>
        <taxon>Propionibacteriaceae</taxon>
        <taxon>Propioniciclava</taxon>
    </lineage>
</organism>
<dbReference type="OrthoDB" id="3176024at2"/>
<evidence type="ECO:0000256" key="3">
    <source>
        <dbReference type="ARBA" id="ARBA00022840"/>
    </source>
</evidence>
<dbReference type="InterPro" id="IPR017871">
    <property type="entry name" value="ABC_transporter-like_CS"/>
</dbReference>
<dbReference type="InterPro" id="IPR015854">
    <property type="entry name" value="ABC_transpr_LolD-like"/>
</dbReference>
<dbReference type="InterPro" id="IPR003439">
    <property type="entry name" value="ABC_transporter-like_ATP-bd"/>
</dbReference>
<evidence type="ECO:0000313" key="6">
    <source>
        <dbReference type="Proteomes" id="UP000292373"/>
    </source>
</evidence>
<dbReference type="PROSITE" id="PS50893">
    <property type="entry name" value="ABC_TRANSPORTER_2"/>
    <property type="match status" value="1"/>
</dbReference>
<dbReference type="AlphaFoldDB" id="A0A4Q9KD53"/>
<evidence type="ECO:0000256" key="2">
    <source>
        <dbReference type="ARBA" id="ARBA00022741"/>
    </source>
</evidence>
<dbReference type="CDD" id="cd03255">
    <property type="entry name" value="ABC_MJ0796_LolCDE_FtsE"/>
    <property type="match status" value="1"/>
</dbReference>
<dbReference type="GO" id="GO:0005524">
    <property type="term" value="F:ATP binding"/>
    <property type="evidence" value="ECO:0007669"/>
    <property type="project" value="UniProtKB-KW"/>
</dbReference>
<dbReference type="PANTHER" id="PTHR24220">
    <property type="entry name" value="IMPORT ATP-BINDING PROTEIN"/>
    <property type="match status" value="1"/>
</dbReference>
<gene>
    <name evidence="5" type="ORF">ET989_09000</name>
</gene>
<accession>A0A4Q9KD53</accession>
<keyword evidence="3 5" id="KW-0067">ATP-binding</keyword>
<dbReference type="PROSITE" id="PS00211">
    <property type="entry name" value="ABC_TRANSPORTER_1"/>
    <property type="match status" value="1"/>
</dbReference>
<dbReference type="SUPFAM" id="SSF52540">
    <property type="entry name" value="P-loop containing nucleoside triphosphate hydrolases"/>
    <property type="match status" value="1"/>
</dbReference>